<name>A0A6L9ABU4_ECOLX</name>
<sequence length="150" mass="16095">VDKFVRRCRSAGLVSIIEPVVRPPRRGWDFDRESAIVAAAAELGGTEADLYKAEMPLGGKGDEKTLLAACQQLNDQMKMPWVILSSGVDADIFGRAVSIAMKGGASGFLAGRAVWASVVGAQDPQTMLRDVSVPRLQRLAEIVDEGIAQR</sequence>
<dbReference type="EMBL" id="WXKQ01000110">
    <property type="protein sequence ID" value="NAG22438.1"/>
    <property type="molecule type" value="Genomic_DNA"/>
</dbReference>
<comment type="similarity">
    <text evidence="1">Belongs to the aldolase LacD family.</text>
</comment>
<accession>A0A6L9ABU4</accession>
<dbReference type="GO" id="GO:0061595">
    <property type="term" value="F:6-deoxy-6-sulfofructose-1-phosphate aldolase activity"/>
    <property type="evidence" value="ECO:0007669"/>
    <property type="project" value="TreeGrafter"/>
</dbReference>
<dbReference type="Proteomes" id="UP000475070">
    <property type="component" value="Unassembled WGS sequence"/>
</dbReference>
<reference evidence="3 4" key="1">
    <citation type="journal article" date="2019" name="Nat. Med.">
        <title>A library of human gut bacterial isolates paired with longitudinal multiomics data enables mechanistic microbiome research.</title>
        <authorList>
            <person name="Poyet M."/>
            <person name="Groussin M."/>
            <person name="Gibbons S.M."/>
            <person name="Avila-Pacheco J."/>
            <person name="Jiang X."/>
            <person name="Kearney S.M."/>
            <person name="Perrotta A.R."/>
            <person name="Berdy B."/>
            <person name="Zhao S."/>
            <person name="Lieberman T.D."/>
            <person name="Swanson P.K."/>
            <person name="Smith M."/>
            <person name="Roesemann S."/>
            <person name="Alexander J.E."/>
            <person name="Rich S.A."/>
            <person name="Livny J."/>
            <person name="Vlamakis H."/>
            <person name="Clish C."/>
            <person name="Bullock K."/>
            <person name="Deik A."/>
            <person name="Scott J."/>
            <person name="Pierce K.A."/>
            <person name="Xavier R.J."/>
            <person name="Alm E.J."/>
        </authorList>
    </citation>
    <scope>NUCLEOTIDE SEQUENCE [LARGE SCALE GENOMIC DNA]</scope>
    <source>
        <strain evidence="3 4">BIOML-A112</strain>
    </source>
</reference>
<dbReference type="InterPro" id="IPR013785">
    <property type="entry name" value="Aldolase_TIM"/>
</dbReference>
<evidence type="ECO:0000313" key="3">
    <source>
        <dbReference type="EMBL" id="NAG22438.1"/>
    </source>
</evidence>
<dbReference type="InterPro" id="IPR002915">
    <property type="entry name" value="DeoC/FbaB/LacD_aldolase"/>
</dbReference>
<dbReference type="PANTHER" id="PTHR39340">
    <property type="entry name" value="SULFOFRUCTOSEPHOSPHATE ALDOLASE"/>
    <property type="match status" value="1"/>
</dbReference>
<dbReference type="Gene3D" id="3.20.20.70">
    <property type="entry name" value="Aldolase class I"/>
    <property type="match status" value="1"/>
</dbReference>
<evidence type="ECO:0000313" key="4">
    <source>
        <dbReference type="Proteomes" id="UP000475070"/>
    </source>
</evidence>
<keyword evidence="2" id="KW-0456">Lyase</keyword>
<dbReference type="InterPro" id="IPR050552">
    <property type="entry name" value="LacD_aldolase"/>
</dbReference>
<feature type="non-terminal residue" evidence="3">
    <location>
        <position position="1"/>
    </location>
</feature>
<comment type="caution">
    <text evidence="3">The sequence shown here is derived from an EMBL/GenBank/DDBJ whole genome shotgun (WGS) entry which is preliminary data.</text>
</comment>
<organism evidence="3 4">
    <name type="scientific">Escherichia coli</name>
    <dbReference type="NCBI Taxonomy" id="562"/>
    <lineage>
        <taxon>Bacteria</taxon>
        <taxon>Pseudomonadati</taxon>
        <taxon>Pseudomonadota</taxon>
        <taxon>Gammaproteobacteria</taxon>
        <taxon>Enterobacterales</taxon>
        <taxon>Enterobacteriaceae</taxon>
        <taxon>Escherichia</taxon>
    </lineage>
</organism>
<dbReference type="Pfam" id="PF01791">
    <property type="entry name" value="DeoC"/>
    <property type="match status" value="1"/>
</dbReference>
<dbReference type="SUPFAM" id="SSF51569">
    <property type="entry name" value="Aldolase"/>
    <property type="match status" value="1"/>
</dbReference>
<gene>
    <name evidence="3" type="ORF">GUC01_26250</name>
</gene>
<dbReference type="AlphaFoldDB" id="A0A6L9ABU4"/>
<evidence type="ECO:0000256" key="1">
    <source>
        <dbReference type="ARBA" id="ARBA00008679"/>
    </source>
</evidence>
<dbReference type="PANTHER" id="PTHR39340:SF1">
    <property type="entry name" value="SULFOFRUCTOSEPHOSPHATE ALDOLASE"/>
    <property type="match status" value="1"/>
</dbReference>
<proteinExistence type="inferred from homology"/>
<protein>
    <submittedName>
        <fullName evidence="3">Aldolase</fullName>
    </submittedName>
</protein>
<dbReference type="GO" id="GO:1902777">
    <property type="term" value="P:6-sulfoquinovose(1-) catabolic process"/>
    <property type="evidence" value="ECO:0007669"/>
    <property type="project" value="TreeGrafter"/>
</dbReference>
<evidence type="ECO:0000256" key="2">
    <source>
        <dbReference type="ARBA" id="ARBA00023239"/>
    </source>
</evidence>